<dbReference type="SUPFAM" id="SSF53223">
    <property type="entry name" value="Aminoacid dehydrogenase-like, N-terminal domain"/>
    <property type="match status" value="1"/>
</dbReference>
<dbReference type="EMBL" id="JBHSOZ010000005">
    <property type="protein sequence ID" value="MFC5713465.1"/>
    <property type="molecule type" value="Genomic_DNA"/>
</dbReference>
<keyword evidence="5 8" id="KW-0560">Oxidoreductase</keyword>
<keyword evidence="13" id="KW-1185">Reference proteome</keyword>
<dbReference type="InterPro" id="IPR013708">
    <property type="entry name" value="Shikimate_DH-bd_N"/>
</dbReference>
<comment type="similarity">
    <text evidence="8">Belongs to the shikimate dehydrogenase family.</text>
</comment>
<feature type="binding site" evidence="8">
    <location>
        <position position="238"/>
    </location>
    <ligand>
        <name>NADP(+)</name>
        <dbReference type="ChEBI" id="CHEBI:58349"/>
    </ligand>
</feature>
<dbReference type="InterPro" id="IPR046346">
    <property type="entry name" value="Aminoacid_DH-like_N_sf"/>
</dbReference>
<comment type="pathway">
    <text evidence="1 8">Metabolic intermediate biosynthesis; chorismate biosynthesis; chorismate from D-erythrose 4-phosphate and phosphoenolpyruvate: step 4/7.</text>
</comment>
<dbReference type="InterPro" id="IPR041121">
    <property type="entry name" value="SDH_C"/>
</dbReference>
<dbReference type="HAMAP" id="MF_00222">
    <property type="entry name" value="Shikimate_DH_AroE"/>
    <property type="match status" value="1"/>
</dbReference>
<evidence type="ECO:0000256" key="1">
    <source>
        <dbReference type="ARBA" id="ARBA00004871"/>
    </source>
</evidence>
<feature type="domain" description="Quinate/shikimate 5-dehydrogenase/glutamyl-tRNA reductase" evidence="9">
    <location>
        <begin position="116"/>
        <end position="189"/>
    </location>
</feature>
<feature type="binding site" evidence="8">
    <location>
        <position position="245"/>
    </location>
    <ligand>
        <name>shikimate</name>
        <dbReference type="ChEBI" id="CHEBI:36208"/>
    </ligand>
</feature>
<evidence type="ECO:0000313" key="13">
    <source>
        <dbReference type="Proteomes" id="UP001596142"/>
    </source>
</evidence>
<dbReference type="Pfam" id="PF18317">
    <property type="entry name" value="SDH_C"/>
    <property type="match status" value="1"/>
</dbReference>
<sequence length="276" mass="29933">MGNLYVLFGHPVGHSMSPIVHNEQFSLLNIPHHYHAIDVEPGKIKEAVEAIKALSIAGANVTVPHKVEIMKHLDHIDEEARIIGAVNTIVNENGVLTGYNTDGQGYLESLLEVTGPDISDYKILVIGAGGAARAVVTVLCRYGVNDLMITNRTQERAEALSKDCGGQVISKEKAEGMLSEFDVIINTTSIGMSPNTDEMPMSVEGMKPKTIASDLIYNPLQTRWLAEAEKRGAVTHSGIGMFVRQGALAFKKWTGQEADLEIMTKTVLQQLGGKND</sequence>
<dbReference type="RefSeq" id="WP_054635507.1">
    <property type="nucleotide sequence ID" value="NZ_JBHSOZ010000005.1"/>
</dbReference>
<dbReference type="Proteomes" id="UP001596142">
    <property type="component" value="Unassembled WGS sequence"/>
</dbReference>
<reference evidence="13" key="1">
    <citation type="journal article" date="2019" name="Int. J. Syst. Evol. Microbiol.">
        <title>The Global Catalogue of Microorganisms (GCM) 10K type strain sequencing project: providing services to taxonomists for standard genome sequencing and annotation.</title>
        <authorList>
            <consortium name="The Broad Institute Genomics Platform"/>
            <consortium name="The Broad Institute Genome Sequencing Center for Infectious Disease"/>
            <person name="Wu L."/>
            <person name="Ma J."/>
        </authorList>
    </citation>
    <scope>NUCLEOTIDE SEQUENCE [LARGE SCALE GENOMIC DNA]</scope>
    <source>
        <strain evidence="13">CECT 7184</strain>
    </source>
</reference>
<accession>A0ABW0YQ12</accession>
<dbReference type="CDD" id="cd01065">
    <property type="entry name" value="NAD_bind_Shikimate_DH"/>
    <property type="match status" value="1"/>
</dbReference>
<comment type="catalytic activity">
    <reaction evidence="7 8">
        <text>shikimate + NADP(+) = 3-dehydroshikimate + NADPH + H(+)</text>
        <dbReference type="Rhea" id="RHEA:17737"/>
        <dbReference type="ChEBI" id="CHEBI:15378"/>
        <dbReference type="ChEBI" id="CHEBI:16630"/>
        <dbReference type="ChEBI" id="CHEBI:36208"/>
        <dbReference type="ChEBI" id="CHEBI:57783"/>
        <dbReference type="ChEBI" id="CHEBI:58349"/>
        <dbReference type="EC" id="1.1.1.25"/>
    </reaction>
</comment>
<dbReference type="InterPro" id="IPR036291">
    <property type="entry name" value="NAD(P)-bd_dom_sf"/>
</dbReference>
<feature type="binding site" evidence="8">
    <location>
        <position position="62"/>
    </location>
    <ligand>
        <name>shikimate</name>
        <dbReference type="ChEBI" id="CHEBI:36208"/>
    </ligand>
</feature>
<dbReference type="InterPro" id="IPR006151">
    <property type="entry name" value="Shikm_DH/Glu-tRNA_Rdtase"/>
</dbReference>
<dbReference type="Pfam" id="PF08501">
    <property type="entry name" value="Shikimate_dh_N"/>
    <property type="match status" value="1"/>
</dbReference>
<evidence type="ECO:0000259" key="11">
    <source>
        <dbReference type="Pfam" id="PF18317"/>
    </source>
</evidence>
<feature type="binding site" evidence="8">
    <location>
        <begin position="15"/>
        <end position="17"/>
    </location>
    <ligand>
        <name>shikimate</name>
        <dbReference type="ChEBI" id="CHEBI:36208"/>
    </ligand>
</feature>
<feature type="active site" description="Proton acceptor" evidence="8">
    <location>
        <position position="66"/>
    </location>
</feature>
<feature type="binding site" evidence="8">
    <location>
        <begin position="151"/>
        <end position="156"/>
    </location>
    <ligand>
        <name>NADP(+)</name>
        <dbReference type="ChEBI" id="CHEBI:58349"/>
    </ligand>
</feature>
<dbReference type="SUPFAM" id="SSF51735">
    <property type="entry name" value="NAD(P)-binding Rossmann-fold domains"/>
    <property type="match status" value="1"/>
</dbReference>
<keyword evidence="6 8" id="KW-0057">Aromatic amino acid biosynthesis</keyword>
<dbReference type="NCBIfam" id="NF001319">
    <property type="entry name" value="PRK00258.3-3"/>
    <property type="match status" value="1"/>
</dbReference>
<proteinExistence type="inferred from homology"/>
<dbReference type="EC" id="1.1.1.25" evidence="2 8"/>
<feature type="binding site" evidence="8">
    <location>
        <position position="102"/>
    </location>
    <ligand>
        <name>shikimate</name>
        <dbReference type="ChEBI" id="CHEBI:36208"/>
    </ligand>
</feature>
<keyword evidence="3 8" id="KW-0028">Amino-acid biosynthesis</keyword>
<dbReference type="InterPro" id="IPR022893">
    <property type="entry name" value="Shikimate_DH_fam"/>
</dbReference>
<evidence type="ECO:0000313" key="12">
    <source>
        <dbReference type="EMBL" id="MFC5713465.1"/>
    </source>
</evidence>
<evidence type="ECO:0000259" key="9">
    <source>
        <dbReference type="Pfam" id="PF01488"/>
    </source>
</evidence>
<protein>
    <recommendedName>
        <fullName evidence="2 8">Shikimate dehydrogenase (NADP(+))</fullName>
        <shortName evidence="8">SDH</shortName>
        <ecNumber evidence="2 8">1.1.1.25</ecNumber>
    </recommendedName>
</protein>
<evidence type="ECO:0000259" key="10">
    <source>
        <dbReference type="Pfam" id="PF08501"/>
    </source>
</evidence>
<feature type="domain" description="Shikimate dehydrogenase substrate binding N-terminal" evidence="10">
    <location>
        <begin position="7"/>
        <end position="89"/>
    </location>
</feature>
<organism evidence="12 13">
    <name type="scientific">Thalassorhabdus alkalitolerans</name>
    <dbReference type="NCBI Taxonomy" id="2282697"/>
    <lineage>
        <taxon>Bacteria</taxon>
        <taxon>Bacillati</taxon>
        <taxon>Bacillota</taxon>
        <taxon>Bacilli</taxon>
        <taxon>Bacillales</taxon>
        <taxon>Bacillaceae</taxon>
        <taxon>Thalassorhabdus</taxon>
    </lineage>
</organism>
<dbReference type="PANTHER" id="PTHR21089:SF1">
    <property type="entry name" value="BIFUNCTIONAL 3-DEHYDROQUINATE DEHYDRATASE_SHIKIMATE DEHYDROGENASE, CHLOROPLASTIC"/>
    <property type="match status" value="1"/>
</dbReference>
<comment type="subunit">
    <text evidence="8">Homodimer.</text>
</comment>
<evidence type="ECO:0000256" key="7">
    <source>
        <dbReference type="ARBA" id="ARBA00049442"/>
    </source>
</evidence>
<feature type="binding site" evidence="8">
    <location>
        <begin position="127"/>
        <end position="131"/>
    </location>
    <ligand>
        <name>NADP(+)</name>
        <dbReference type="ChEBI" id="CHEBI:58349"/>
    </ligand>
</feature>
<feature type="domain" description="SDH C-terminal" evidence="11">
    <location>
        <begin position="238"/>
        <end position="268"/>
    </location>
</feature>
<evidence type="ECO:0000256" key="3">
    <source>
        <dbReference type="ARBA" id="ARBA00022605"/>
    </source>
</evidence>
<name>A0ABW0YQ12_9BACI</name>
<comment type="caution">
    <text evidence="12">The sequence shown here is derived from an EMBL/GenBank/DDBJ whole genome shotgun (WGS) entry which is preliminary data.</text>
</comment>
<feature type="binding site" evidence="8">
    <location>
        <position position="78"/>
    </location>
    <ligand>
        <name>NADP(+)</name>
        <dbReference type="ChEBI" id="CHEBI:58349"/>
    </ligand>
</feature>
<dbReference type="GO" id="GO:0004764">
    <property type="term" value="F:shikimate 3-dehydrogenase (NADP+) activity"/>
    <property type="evidence" value="ECO:0007669"/>
    <property type="project" value="UniProtKB-EC"/>
</dbReference>
<evidence type="ECO:0000256" key="4">
    <source>
        <dbReference type="ARBA" id="ARBA00022857"/>
    </source>
</evidence>
<dbReference type="InterPro" id="IPR011342">
    <property type="entry name" value="Shikimate_DH"/>
</dbReference>
<dbReference type="PANTHER" id="PTHR21089">
    <property type="entry name" value="SHIKIMATE DEHYDROGENASE"/>
    <property type="match status" value="1"/>
</dbReference>
<evidence type="ECO:0000256" key="6">
    <source>
        <dbReference type="ARBA" id="ARBA00023141"/>
    </source>
</evidence>
<dbReference type="Gene3D" id="3.40.50.10860">
    <property type="entry name" value="Leucine Dehydrogenase, chain A, domain 1"/>
    <property type="match status" value="1"/>
</dbReference>
<dbReference type="Gene3D" id="3.40.50.720">
    <property type="entry name" value="NAD(P)-binding Rossmann-like Domain"/>
    <property type="match status" value="1"/>
</dbReference>
<evidence type="ECO:0000256" key="2">
    <source>
        <dbReference type="ARBA" id="ARBA00012962"/>
    </source>
</evidence>
<feature type="binding site" evidence="8">
    <location>
        <position position="217"/>
    </location>
    <ligand>
        <name>shikimate</name>
        <dbReference type="ChEBI" id="CHEBI:36208"/>
    </ligand>
</feature>
<keyword evidence="4 8" id="KW-0521">NADP</keyword>
<dbReference type="NCBIfam" id="TIGR00507">
    <property type="entry name" value="aroE"/>
    <property type="match status" value="1"/>
</dbReference>
<comment type="function">
    <text evidence="8">Involved in the biosynthesis of the chorismate, which leads to the biosynthesis of aromatic amino acids. Catalyzes the reversible NADPH linked reduction of 3-dehydroshikimate (DHSA) to yield shikimate (SA).</text>
</comment>
<feature type="binding site" evidence="8">
    <location>
        <position position="215"/>
    </location>
    <ligand>
        <name>NADP(+)</name>
        <dbReference type="ChEBI" id="CHEBI:58349"/>
    </ligand>
</feature>
<evidence type="ECO:0000256" key="5">
    <source>
        <dbReference type="ARBA" id="ARBA00023002"/>
    </source>
</evidence>
<evidence type="ECO:0000256" key="8">
    <source>
        <dbReference type="HAMAP-Rule" id="MF_00222"/>
    </source>
</evidence>
<feature type="binding site" evidence="8">
    <location>
        <position position="87"/>
    </location>
    <ligand>
        <name>shikimate</name>
        <dbReference type="ChEBI" id="CHEBI:36208"/>
    </ligand>
</feature>
<gene>
    <name evidence="8 12" type="primary">aroE</name>
    <name evidence="12" type="ORF">ACFPU1_11780</name>
</gene>
<dbReference type="Pfam" id="PF01488">
    <property type="entry name" value="Shikimate_DH"/>
    <property type="match status" value="1"/>
</dbReference>